<proteinExistence type="predicted"/>
<reference evidence="2" key="1">
    <citation type="submission" date="2022-11" db="UniProtKB">
        <authorList>
            <consortium name="WormBaseParasite"/>
        </authorList>
    </citation>
    <scope>IDENTIFICATION</scope>
</reference>
<protein>
    <submittedName>
        <fullName evidence="2">Uncharacterized protein</fullName>
    </submittedName>
</protein>
<keyword evidence="1" id="KW-1185">Reference proteome</keyword>
<evidence type="ECO:0000313" key="1">
    <source>
        <dbReference type="Proteomes" id="UP000887572"/>
    </source>
</evidence>
<dbReference type="WBParaSite" id="Gr19_v10_g831.t1">
    <property type="protein sequence ID" value="Gr19_v10_g831.t1"/>
    <property type="gene ID" value="Gr19_v10_g831"/>
</dbReference>
<dbReference type="Proteomes" id="UP000887572">
    <property type="component" value="Unplaced"/>
</dbReference>
<evidence type="ECO:0000313" key="2">
    <source>
        <dbReference type="WBParaSite" id="Gr19_v10_g831.t1"/>
    </source>
</evidence>
<organism evidence="1 2">
    <name type="scientific">Globodera rostochiensis</name>
    <name type="common">Golden nematode worm</name>
    <name type="synonym">Heterodera rostochiensis</name>
    <dbReference type="NCBI Taxonomy" id="31243"/>
    <lineage>
        <taxon>Eukaryota</taxon>
        <taxon>Metazoa</taxon>
        <taxon>Ecdysozoa</taxon>
        <taxon>Nematoda</taxon>
        <taxon>Chromadorea</taxon>
        <taxon>Rhabditida</taxon>
        <taxon>Tylenchina</taxon>
        <taxon>Tylenchomorpha</taxon>
        <taxon>Tylenchoidea</taxon>
        <taxon>Heteroderidae</taxon>
        <taxon>Heteroderinae</taxon>
        <taxon>Globodera</taxon>
    </lineage>
</organism>
<name>A0A914I8P0_GLORO</name>
<accession>A0A914I8P0</accession>
<dbReference type="AlphaFoldDB" id="A0A914I8P0"/>
<sequence>MWDEPNVELRQQDGGHGTLKMDGAGAGHLYSAVIGLYATAVDSLAMTCRRVVVVALKALGVGPAGASTSADLGGSSKYSSQGNDGSQELFRAVTQMNSQTSCGVRARVLFSGLGRACLEVAQPEIGMLRPSGQPGCCVKQAAFARGCGPSPCGVVRGLVVRAACGALQLRVCSSGYALRLALNDQFRTGTNSGNPTV</sequence>